<dbReference type="CDD" id="cd04600">
    <property type="entry name" value="CBS_pair_HPP_assoc"/>
    <property type="match status" value="1"/>
</dbReference>
<keyword evidence="2" id="KW-0472">Membrane</keyword>
<feature type="transmembrane region" description="Helical" evidence="2">
    <location>
        <begin position="77"/>
        <end position="94"/>
    </location>
</feature>
<evidence type="ECO:0000313" key="4">
    <source>
        <dbReference type="EMBL" id="MDQ0318939.1"/>
    </source>
</evidence>
<feature type="transmembrane region" description="Helical" evidence="2">
    <location>
        <begin position="100"/>
        <end position="118"/>
    </location>
</feature>
<feature type="transmembrane region" description="Helical" evidence="2">
    <location>
        <begin position="21"/>
        <end position="42"/>
    </location>
</feature>
<dbReference type="Pfam" id="PF00571">
    <property type="entry name" value="CBS"/>
    <property type="match status" value="2"/>
</dbReference>
<keyword evidence="2" id="KW-1133">Transmembrane helix</keyword>
<dbReference type="Gene3D" id="3.10.580.10">
    <property type="entry name" value="CBS-domain"/>
    <property type="match status" value="1"/>
</dbReference>
<reference evidence="4 5" key="1">
    <citation type="submission" date="2023-07" db="EMBL/GenBank/DDBJ databases">
        <title>Genomic Encyclopedia of Type Strains, Phase IV (KMG-IV): sequencing the most valuable type-strain genomes for metagenomic binning, comparative biology and taxonomic classification.</title>
        <authorList>
            <person name="Goeker M."/>
        </authorList>
    </citation>
    <scope>NUCLEOTIDE SEQUENCE [LARGE SCALE GENOMIC DNA]</scope>
    <source>
        <strain evidence="4 5">DSM 1112</strain>
    </source>
</reference>
<feature type="domain" description="CBS" evidence="3">
    <location>
        <begin position="325"/>
        <end position="382"/>
    </location>
</feature>
<dbReference type="PANTHER" id="PTHR33741:SF5">
    <property type="entry name" value="TRANSMEMBRANE PROTEIN DDB_G0269096-RELATED"/>
    <property type="match status" value="1"/>
</dbReference>
<dbReference type="Proteomes" id="UP001230207">
    <property type="component" value="Unassembled WGS sequence"/>
</dbReference>
<keyword evidence="5" id="KW-1185">Reference proteome</keyword>
<feature type="domain" description="CBS" evidence="3">
    <location>
        <begin position="242"/>
        <end position="300"/>
    </location>
</feature>
<dbReference type="PROSITE" id="PS51371">
    <property type="entry name" value="CBS"/>
    <property type="match status" value="2"/>
</dbReference>
<dbReference type="InterPro" id="IPR046342">
    <property type="entry name" value="CBS_dom_sf"/>
</dbReference>
<dbReference type="Pfam" id="PF04982">
    <property type="entry name" value="TM_HPP"/>
    <property type="match status" value="1"/>
</dbReference>
<keyword evidence="1" id="KW-0129">CBS domain</keyword>
<sequence>MHAILKKFVPEAPAISITERVRTGVGALAGIGITGLLALMFVGEGSTIPALIAPMGASAVLLFAVPSSPLAQPWPVVGGNLIAALTGVTIALLLPNVFLASAVAIGVAIALMMTLRCLHPPSGAIALTAVLGGPAIRELGYGYVLWPVAGNTIILLLIALLYNNLTGRPYPHALRHTAADHKTSDPPVAERVGFTTEDLDSVLAEYDEVIDIDRDDLAEILHRTELRSLSRRAGTTLCRHVMSRDVIAVSPDASLRHALELLQLHHIKALPVTNDHAQVIGIVTQTDILDKATWKNGLPTIGFRQRIRLSLKWGQAPSGIVRDIMTTPVRTVSPEATISEAIVGLAGEGLHYLPVTVADNKLVGIISQSDVMMAMLADRAAVGGEPSAETLPPL</sequence>
<evidence type="ECO:0000313" key="5">
    <source>
        <dbReference type="Proteomes" id="UP001230207"/>
    </source>
</evidence>
<feature type="transmembrane region" description="Helical" evidence="2">
    <location>
        <begin position="48"/>
        <end position="65"/>
    </location>
</feature>
<evidence type="ECO:0000259" key="3">
    <source>
        <dbReference type="PROSITE" id="PS51371"/>
    </source>
</evidence>
<protein>
    <submittedName>
        <fullName evidence="4">CBS domain-containing membrane protein</fullName>
    </submittedName>
</protein>
<keyword evidence="2" id="KW-0812">Transmembrane</keyword>
<organism evidence="4 5">
    <name type="scientific">Pararhizobium capsulatum DSM 1112</name>
    <dbReference type="NCBI Taxonomy" id="1121113"/>
    <lineage>
        <taxon>Bacteria</taxon>
        <taxon>Pseudomonadati</taxon>
        <taxon>Pseudomonadota</taxon>
        <taxon>Alphaproteobacteria</taxon>
        <taxon>Hyphomicrobiales</taxon>
        <taxon>Rhizobiaceae</taxon>
        <taxon>Rhizobium/Agrobacterium group</taxon>
        <taxon>Pararhizobium</taxon>
    </lineage>
</organism>
<dbReference type="InterPro" id="IPR058581">
    <property type="entry name" value="TM_HPP"/>
</dbReference>
<accession>A0ABU0BMH5</accession>
<feature type="transmembrane region" description="Helical" evidence="2">
    <location>
        <begin position="139"/>
        <end position="162"/>
    </location>
</feature>
<gene>
    <name evidence="4" type="ORF">QO002_001077</name>
</gene>
<dbReference type="EMBL" id="JAUSVF010000001">
    <property type="protein sequence ID" value="MDQ0318939.1"/>
    <property type="molecule type" value="Genomic_DNA"/>
</dbReference>
<comment type="caution">
    <text evidence="4">The sequence shown here is derived from an EMBL/GenBank/DDBJ whole genome shotgun (WGS) entry which is preliminary data.</text>
</comment>
<dbReference type="InterPro" id="IPR000644">
    <property type="entry name" value="CBS_dom"/>
</dbReference>
<evidence type="ECO:0000256" key="1">
    <source>
        <dbReference type="PROSITE-ProRule" id="PRU00703"/>
    </source>
</evidence>
<dbReference type="SMART" id="SM00116">
    <property type="entry name" value="CBS"/>
    <property type="match status" value="2"/>
</dbReference>
<dbReference type="PANTHER" id="PTHR33741">
    <property type="entry name" value="TRANSMEMBRANE PROTEIN DDB_G0269096-RELATED"/>
    <property type="match status" value="1"/>
</dbReference>
<dbReference type="InterPro" id="IPR007065">
    <property type="entry name" value="HPP"/>
</dbReference>
<proteinExistence type="predicted"/>
<name>A0ABU0BMH5_9HYPH</name>
<evidence type="ECO:0000256" key="2">
    <source>
        <dbReference type="SAM" id="Phobius"/>
    </source>
</evidence>
<dbReference type="RefSeq" id="WP_307227427.1">
    <property type="nucleotide sequence ID" value="NZ_JAUSVF010000001.1"/>
</dbReference>
<dbReference type="SUPFAM" id="SSF54631">
    <property type="entry name" value="CBS-domain pair"/>
    <property type="match status" value="1"/>
</dbReference>